<evidence type="ECO:0000256" key="2">
    <source>
        <dbReference type="ARBA" id="ARBA00022692"/>
    </source>
</evidence>
<keyword evidence="4 5" id="KW-0472">Membrane</keyword>
<comment type="subcellular location">
    <subcellularLocation>
        <location evidence="1">Membrane</location>
        <topology evidence="1">Multi-pass membrane protein</topology>
    </subcellularLocation>
</comment>
<evidence type="ECO:0000256" key="1">
    <source>
        <dbReference type="ARBA" id="ARBA00004141"/>
    </source>
</evidence>
<proteinExistence type="predicted"/>
<dbReference type="OrthoDB" id="9816361at2"/>
<dbReference type="Proteomes" id="UP000043763">
    <property type="component" value="Unassembled WGS sequence"/>
</dbReference>
<evidence type="ECO:0000259" key="6">
    <source>
        <dbReference type="Pfam" id="PF05154"/>
    </source>
</evidence>
<sequence length="257" mass="30196">MKKRIKAIICSAISLIFGGIGIQKFYLGQTKRGILYVLFFWTGIPYLLCIVDLIRFIFMTEKEFNITYNKDYLENISHENDYKHYKSKFDDAIDAEYSYVDENEYNKNEKENYNNQENIEENITIDKALEYYKLIDETLIYIKDYNFLEKVKKMNHLFKIIIDKSSSYKRSKIAIKELDKMLEYNIPTALKLINSYIDLSSSNTSDLNNIKTDIIESIESVTIYLNNILENIQKNDIMDIASDIDVLKAGLKKDGYV</sequence>
<gene>
    <name evidence="7" type="ORF">BRSU_1957</name>
</gene>
<keyword evidence="2 5" id="KW-0812">Transmembrane</keyword>
<dbReference type="Pfam" id="PF05154">
    <property type="entry name" value="TM2"/>
    <property type="match status" value="1"/>
</dbReference>
<evidence type="ECO:0000256" key="4">
    <source>
        <dbReference type="ARBA" id="ARBA00023136"/>
    </source>
</evidence>
<dbReference type="GO" id="GO:0016020">
    <property type="term" value="C:membrane"/>
    <property type="evidence" value="ECO:0007669"/>
    <property type="project" value="UniProtKB-SubCell"/>
</dbReference>
<dbReference type="InterPro" id="IPR007829">
    <property type="entry name" value="TM2"/>
</dbReference>
<keyword evidence="8" id="KW-1185">Reference proteome</keyword>
<name>A0A0G4K8P1_9SPIR</name>
<evidence type="ECO:0000256" key="3">
    <source>
        <dbReference type="ARBA" id="ARBA00022989"/>
    </source>
</evidence>
<accession>A0A0G4K8P1</accession>
<evidence type="ECO:0000313" key="7">
    <source>
        <dbReference type="EMBL" id="CRF34225.1"/>
    </source>
</evidence>
<dbReference type="EMBL" id="CVLB01000001">
    <property type="protein sequence ID" value="CRF34225.1"/>
    <property type="molecule type" value="Genomic_DNA"/>
</dbReference>
<protein>
    <submittedName>
        <fullName evidence="7">Membrane protein</fullName>
    </submittedName>
</protein>
<evidence type="ECO:0000256" key="5">
    <source>
        <dbReference type="SAM" id="Phobius"/>
    </source>
</evidence>
<evidence type="ECO:0000313" key="8">
    <source>
        <dbReference type="Proteomes" id="UP000043763"/>
    </source>
</evidence>
<dbReference type="RefSeq" id="WP_048595105.1">
    <property type="nucleotide sequence ID" value="NZ_CVLB01000001.1"/>
</dbReference>
<organism evidence="7 8">
    <name type="scientific">Brachyspira suanatina</name>
    <dbReference type="NCBI Taxonomy" id="381802"/>
    <lineage>
        <taxon>Bacteria</taxon>
        <taxon>Pseudomonadati</taxon>
        <taxon>Spirochaetota</taxon>
        <taxon>Spirochaetia</taxon>
        <taxon>Brachyspirales</taxon>
        <taxon>Brachyspiraceae</taxon>
        <taxon>Brachyspira</taxon>
    </lineage>
</organism>
<feature type="transmembrane region" description="Helical" evidence="5">
    <location>
        <begin position="33"/>
        <end position="58"/>
    </location>
</feature>
<feature type="transmembrane region" description="Helical" evidence="5">
    <location>
        <begin position="7"/>
        <end position="27"/>
    </location>
</feature>
<reference evidence="8" key="1">
    <citation type="submission" date="2015-04" db="EMBL/GenBank/DDBJ databases">
        <authorList>
            <person name="Mushtaq Mamoona"/>
        </authorList>
    </citation>
    <scope>NUCLEOTIDE SEQUENCE [LARGE SCALE GENOMIC DNA]</scope>
    <source>
        <strain evidence="8">AN4859/03</strain>
    </source>
</reference>
<feature type="domain" description="TM2" evidence="6">
    <location>
        <begin position="9"/>
        <end position="54"/>
    </location>
</feature>
<keyword evidence="3 5" id="KW-1133">Transmembrane helix</keyword>
<dbReference type="AlphaFoldDB" id="A0A0G4K8P1"/>